<comment type="caution">
    <text evidence="2">The sequence shown here is derived from an EMBL/GenBank/DDBJ whole genome shotgun (WGS) entry which is preliminary data.</text>
</comment>
<dbReference type="AlphaFoldDB" id="A0A9W7EC40"/>
<evidence type="ECO:0000256" key="1">
    <source>
        <dbReference type="SAM" id="Phobius"/>
    </source>
</evidence>
<name>A0A9W7EC40_9STRA</name>
<organism evidence="2 3">
    <name type="scientific">Triparma strigata</name>
    <dbReference type="NCBI Taxonomy" id="1606541"/>
    <lineage>
        <taxon>Eukaryota</taxon>
        <taxon>Sar</taxon>
        <taxon>Stramenopiles</taxon>
        <taxon>Ochrophyta</taxon>
        <taxon>Bolidophyceae</taxon>
        <taxon>Parmales</taxon>
        <taxon>Triparmaceae</taxon>
        <taxon>Triparma</taxon>
    </lineage>
</organism>
<keyword evidence="1" id="KW-0472">Membrane</keyword>
<dbReference type="EMBL" id="BRXY01000166">
    <property type="protein sequence ID" value="GMH73263.1"/>
    <property type="molecule type" value="Genomic_DNA"/>
</dbReference>
<keyword evidence="1" id="KW-0812">Transmembrane</keyword>
<keyword evidence="1" id="KW-1133">Transmembrane helix</keyword>
<sequence>MPSTSSDRQLSETWLTGYDFLDPRGEGVTPEPKRVTWNELFWDLVFVASLGELARQFSKDDSTNMDLHPYTDPSQGSTSSKPNRPQFLTLCCLYLPLFRFWLHSVGIMHKFNGSDGYFSSTYFFGLTMAGVAPLISVAAWMCALILAGGRIVLLLI</sequence>
<evidence type="ECO:0000313" key="3">
    <source>
        <dbReference type="Proteomes" id="UP001165085"/>
    </source>
</evidence>
<gene>
    <name evidence="2" type="ORF">TrST_g8049</name>
</gene>
<reference evidence="3" key="1">
    <citation type="journal article" date="2023" name="Commun. Biol.">
        <title>Genome analysis of Parmales, the sister group of diatoms, reveals the evolutionary specialization of diatoms from phago-mixotrophs to photoautotrophs.</title>
        <authorList>
            <person name="Ban H."/>
            <person name="Sato S."/>
            <person name="Yoshikawa S."/>
            <person name="Yamada K."/>
            <person name="Nakamura Y."/>
            <person name="Ichinomiya M."/>
            <person name="Sato N."/>
            <person name="Blanc-Mathieu R."/>
            <person name="Endo H."/>
            <person name="Kuwata A."/>
            <person name="Ogata H."/>
        </authorList>
    </citation>
    <scope>NUCLEOTIDE SEQUENCE [LARGE SCALE GENOMIC DNA]</scope>
    <source>
        <strain evidence="3">NIES 3701</strain>
    </source>
</reference>
<keyword evidence="3" id="KW-1185">Reference proteome</keyword>
<feature type="transmembrane region" description="Helical" evidence="1">
    <location>
        <begin position="85"/>
        <end position="102"/>
    </location>
</feature>
<protein>
    <submittedName>
        <fullName evidence="2">Uncharacterized protein</fullName>
    </submittedName>
</protein>
<dbReference type="OrthoDB" id="191995at2759"/>
<accession>A0A9W7EC40</accession>
<feature type="transmembrane region" description="Helical" evidence="1">
    <location>
        <begin position="122"/>
        <end position="147"/>
    </location>
</feature>
<dbReference type="Proteomes" id="UP001165085">
    <property type="component" value="Unassembled WGS sequence"/>
</dbReference>
<proteinExistence type="predicted"/>
<evidence type="ECO:0000313" key="2">
    <source>
        <dbReference type="EMBL" id="GMH73263.1"/>
    </source>
</evidence>